<dbReference type="EMBL" id="PGFZ01000032">
    <property type="protein sequence ID" value="POZ49663.1"/>
    <property type="molecule type" value="Genomic_DNA"/>
</dbReference>
<accession>A0A2S5CFT0</accession>
<evidence type="ECO:0000313" key="1">
    <source>
        <dbReference type="EMBL" id="POZ49663.1"/>
    </source>
</evidence>
<proteinExistence type="predicted"/>
<evidence type="ECO:0000313" key="2">
    <source>
        <dbReference type="Proteomes" id="UP000237423"/>
    </source>
</evidence>
<protein>
    <recommendedName>
        <fullName evidence="3">DUF1566 domain-containing protein</fullName>
    </recommendedName>
</protein>
<gene>
    <name evidence="1" type="ORF">AADEFJLK_04556</name>
</gene>
<dbReference type="Proteomes" id="UP000237423">
    <property type="component" value="Unassembled WGS sequence"/>
</dbReference>
<comment type="caution">
    <text evidence="1">The sequence shown here is derived from an EMBL/GenBank/DDBJ whole genome shotgun (WGS) entry which is preliminary data.</text>
</comment>
<organism evidence="1 2">
    <name type="scientific">Methylovulum psychrotolerans</name>
    <dbReference type="NCBI Taxonomy" id="1704499"/>
    <lineage>
        <taxon>Bacteria</taxon>
        <taxon>Pseudomonadati</taxon>
        <taxon>Pseudomonadota</taxon>
        <taxon>Gammaproteobacteria</taxon>
        <taxon>Methylococcales</taxon>
        <taxon>Methylococcaceae</taxon>
        <taxon>Methylovulum</taxon>
    </lineage>
</organism>
<dbReference type="RefSeq" id="WP_103975937.1">
    <property type="nucleotide sequence ID" value="NZ_PGFZ01000032.1"/>
</dbReference>
<evidence type="ECO:0008006" key="3">
    <source>
        <dbReference type="Google" id="ProtNLM"/>
    </source>
</evidence>
<sequence length="147" mass="15569">MLNLSVLVRFENQTIVIGKTYQGGIVFYIDGTGEHGLVASPADQGTYLAWSDASNLVSNLVLNGYDDWLLPSQAGLGLMYKNIGYGAAAPLTNIGGFAPAYYWGTLAVGYSDWAWEGYFGDHGSGGGAGGNATPIANFLYVRAVRAF</sequence>
<reference evidence="1 2" key="1">
    <citation type="submission" date="2017-11" db="EMBL/GenBank/DDBJ databases">
        <title>Draft Genome Sequence of Methylobacter psychrotolerans Sph1T, an Obligate Methanotroph from Low-Temperature Environments.</title>
        <authorList>
            <person name="Oshkin I.Y."/>
            <person name="Miroshnikov K."/>
            <person name="Belova S.E."/>
            <person name="Korzhenkov A."/>
            <person name="Toshchakov S.V."/>
            <person name="Dedysh S.N."/>
        </authorList>
    </citation>
    <scope>NUCLEOTIDE SEQUENCE [LARGE SCALE GENOMIC DNA]</scope>
    <source>
        <strain evidence="1 2">Sph1</strain>
    </source>
</reference>
<name>A0A2S5CFT0_9GAMM</name>
<dbReference type="AlphaFoldDB" id="A0A2S5CFT0"/>